<comment type="similarity">
    <text evidence="3">Belongs to the methyl-accepting chemotaxis (MCP) protein family.</text>
</comment>
<feature type="domain" description="Methyl-accepting transducer" evidence="6">
    <location>
        <begin position="350"/>
        <end position="579"/>
    </location>
</feature>
<reference evidence="8 9" key="1">
    <citation type="submission" date="2014-05" db="EMBL/GenBank/DDBJ databases">
        <title>Whole genome shotgun sequence of Rhizobium rhizogenes NBRC 13257.</title>
        <authorList>
            <person name="Katano-Makiyama Y."/>
            <person name="Hosoyama A."/>
            <person name="Hashimoto M."/>
            <person name="Hosoyama Y."/>
            <person name="Noguchi M."/>
            <person name="Tsuchikane K."/>
            <person name="Kimura A."/>
            <person name="Ohji S."/>
            <person name="Ichikawa N."/>
            <person name="Yamazoe A."/>
            <person name="Fujita N."/>
        </authorList>
    </citation>
    <scope>NUCLEOTIDE SEQUENCE [LARGE SCALE GENOMIC DNA]</scope>
    <source>
        <strain evidence="8 9">NBRC 13257</strain>
    </source>
</reference>
<dbReference type="Pfam" id="PF00672">
    <property type="entry name" value="HAMP"/>
    <property type="match status" value="1"/>
</dbReference>
<dbReference type="PANTHER" id="PTHR43531:SF11">
    <property type="entry name" value="METHYL-ACCEPTING CHEMOTAXIS PROTEIN 3"/>
    <property type="match status" value="1"/>
</dbReference>
<evidence type="ECO:0000256" key="5">
    <source>
        <dbReference type="SAM" id="Phobius"/>
    </source>
</evidence>
<dbReference type="AlphaFoldDB" id="A0AA87Q1D8"/>
<feature type="domain" description="HAMP" evidence="7">
    <location>
        <begin position="212"/>
        <end position="265"/>
    </location>
</feature>
<dbReference type="GO" id="GO:0007165">
    <property type="term" value="P:signal transduction"/>
    <property type="evidence" value="ECO:0007669"/>
    <property type="project" value="UniProtKB-KW"/>
</dbReference>
<dbReference type="PROSITE" id="PS50885">
    <property type="entry name" value="HAMP"/>
    <property type="match status" value="2"/>
</dbReference>
<evidence type="ECO:0000256" key="1">
    <source>
        <dbReference type="ARBA" id="ARBA00004370"/>
    </source>
</evidence>
<dbReference type="Proteomes" id="UP000026941">
    <property type="component" value="Unassembled WGS sequence"/>
</dbReference>
<dbReference type="SMART" id="SM00283">
    <property type="entry name" value="MA"/>
    <property type="match status" value="1"/>
</dbReference>
<dbReference type="GO" id="GO:0016020">
    <property type="term" value="C:membrane"/>
    <property type="evidence" value="ECO:0007669"/>
    <property type="project" value="UniProtKB-SubCell"/>
</dbReference>
<evidence type="ECO:0000256" key="3">
    <source>
        <dbReference type="ARBA" id="ARBA00029447"/>
    </source>
</evidence>
<evidence type="ECO:0000259" key="6">
    <source>
        <dbReference type="PROSITE" id="PS50111"/>
    </source>
</evidence>
<feature type="transmembrane region" description="Helical" evidence="5">
    <location>
        <begin position="188"/>
        <end position="215"/>
    </location>
</feature>
<dbReference type="SUPFAM" id="SSF158472">
    <property type="entry name" value="HAMP domain-like"/>
    <property type="match status" value="1"/>
</dbReference>
<organism evidence="8 9">
    <name type="scientific">Rhizobium rhizogenes NBRC 13257</name>
    <dbReference type="NCBI Taxonomy" id="1220581"/>
    <lineage>
        <taxon>Bacteria</taxon>
        <taxon>Pseudomonadati</taxon>
        <taxon>Pseudomonadota</taxon>
        <taxon>Alphaproteobacteria</taxon>
        <taxon>Hyphomicrobiales</taxon>
        <taxon>Rhizobiaceae</taxon>
        <taxon>Rhizobium/Agrobacterium group</taxon>
        <taxon>Rhizobium</taxon>
    </lineage>
</organism>
<comment type="subcellular location">
    <subcellularLocation>
        <location evidence="1">Membrane</location>
    </subcellularLocation>
</comment>
<dbReference type="InterPro" id="IPR004089">
    <property type="entry name" value="MCPsignal_dom"/>
</dbReference>
<dbReference type="CDD" id="cd11386">
    <property type="entry name" value="MCP_signal"/>
    <property type="match status" value="1"/>
</dbReference>
<accession>A0AA87Q1D8</accession>
<keyword evidence="5" id="KW-0472">Membrane</keyword>
<keyword evidence="2" id="KW-0145">Chemotaxis</keyword>
<dbReference type="PROSITE" id="PS50111">
    <property type="entry name" value="CHEMOTAXIS_TRANSDUC_2"/>
    <property type="match status" value="1"/>
</dbReference>
<comment type="caution">
    <text evidence="8">The sequence shown here is derived from an EMBL/GenBank/DDBJ whole genome shotgun (WGS) entry which is preliminary data.</text>
</comment>
<protein>
    <submittedName>
        <fullName evidence="8">Methyl-accepting chemotaxis protein</fullName>
    </submittedName>
</protein>
<dbReference type="Gene3D" id="6.10.340.10">
    <property type="match status" value="1"/>
</dbReference>
<dbReference type="SMART" id="SM00304">
    <property type="entry name" value="HAMP"/>
    <property type="match status" value="2"/>
</dbReference>
<keyword evidence="5" id="KW-0812">Transmembrane</keyword>
<dbReference type="PANTHER" id="PTHR43531">
    <property type="entry name" value="PROTEIN ICFG"/>
    <property type="match status" value="1"/>
</dbReference>
<gene>
    <name evidence="8" type="ORF">RRH01S_03_00500</name>
</gene>
<evidence type="ECO:0000313" key="9">
    <source>
        <dbReference type="Proteomes" id="UP000026941"/>
    </source>
</evidence>
<evidence type="ECO:0000256" key="4">
    <source>
        <dbReference type="PROSITE-ProRule" id="PRU00284"/>
    </source>
</evidence>
<dbReference type="Gene3D" id="1.10.287.950">
    <property type="entry name" value="Methyl-accepting chemotaxis protein"/>
    <property type="match status" value="1"/>
</dbReference>
<dbReference type="Pfam" id="PF00015">
    <property type="entry name" value="MCPsignal"/>
    <property type="match status" value="1"/>
</dbReference>
<evidence type="ECO:0000259" key="7">
    <source>
        <dbReference type="PROSITE" id="PS50885"/>
    </source>
</evidence>
<dbReference type="GO" id="GO:0006935">
    <property type="term" value="P:chemotaxis"/>
    <property type="evidence" value="ECO:0007669"/>
    <property type="project" value="UniProtKB-KW"/>
</dbReference>
<dbReference type="FunFam" id="1.10.287.950:FF:000001">
    <property type="entry name" value="Methyl-accepting chemotaxis sensory transducer"/>
    <property type="match status" value="1"/>
</dbReference>
<proteinExistence type="inferred from homology"/>
<dbReference type="CDD" id="cd06225">
    <property type="entry name" value="HAMP"/>
    <property type="match status" value="1"/>
</dbReference>
<dbReference type="SUPFAM" id="SSF58104">
    <property type="entry name" value="Methyl-accepting chemotaxis protein (MCP) signaling domain"/>
    <property type="match status" value="1"/>
</dbReference>
<feature type="domain" description="HAMP" evidence="7">
    <location>
        <begin position="293"/>
        <end position="345"/>
    </location>
</feature>
<keyword evidence="5" id="KW-1133">Transmembrane helix</keyword>
<feature type="transmembrane region" description="Helical" evidence="5">
    <location>
        <begin position="12"/>
        <end position="31"/>
    </location>
</feature>
<name>A0AA87Q1D8_RHIRH</name>
<sequence length="644" mass="68995">MSFLQNAKIRTKVLSIIIPICLIGIAGVLVVSSQYKNTVSTYSDFISKDETAAVEISRSSQRMTALSYNTYQVLVYSSKDPKIEKITKDYDDNKKVLFERLANAKRLMPAEAKTIDTFKAQADTIIALTDQAVRAGMVDDNDTATRLLKQADPLIETQMLTVRSWLDALNKNLAAESNRLSEQTDHTITYTLIALGIIFAAAILIALLISARGITTPIERLRARMASLAKGETEEAVSGIERQDEVGHMAAAVSVFRDNAIERIRLEQEADAGRNLSEKERLEREAQKTKDAADTQFAVDGLAAGLAELSNGNVTYRIDKPFVAHLDQLRANFNSSMAKLQDTLRAVGDNAQAIEAGANEIRSASDDLSKRTEQQAASIEETAAALEEITTTVKDSTRRAEEAGSLVGRARIGAQKSGDVMREAVAAMEAISKSSSEISNIIGVIDDIAFQTNLLALNAGVEAARAGDAGKGFAVVAQEVRELAQRSAKAAKEIKALISTSGQQVHSGVDLVTKTGDSLQQIVKEVEEIDHNVRAIVEAAREQATGLQEINTAVNTIDQGTQQNAAMVEQSTAASHSLAKEVASLNNLLGQFTLQGDRSYQRPAAATQQSAPAASPARSLRAKLAGAFGGSGSAAATAGAWEEF</sequence>
<dbReference type="RefSeq" id="WP_042470660.1">
    <property type="nucleotide sequence ID" value="NZ_BAYX01000003.1"/>
</dbReference>
<evidence type="ECO:0000313" key="8">
    <source>
        <dbReference type="EMBL" id="GAJ91982.1"/>
    </source>
</evidence>
<dbReference type="InterPro" id="IPR051310">
    <property type="entry name" value="MCP_chemotaxis"/>
</dbReference>
<evidence type="ECO:0000256" key="2">
    <source>
        <dbReference type="ARBA" id="ARBA00022500"/>
    </source>
</evidence>
<dbReference type="EMBL" id="BAYX01000003">
    <property type="protein sequence ID" value="GAJ91982.1"/>
    <property type="molecule type" value="Genomic_DNA"/>
</dbReference>
<keyword evidence="4" id="KW-0807">Transducer</keyword>
<dbReference type="InterPro" id="IPR003660">
    <property type="entry name" value="HAMP_dom"/>
</dbReference>